<evidence type="ECO:0000313" key="15">
    <source>
        <dbReference type="Proteomes" id="UP000009168"/>
    </source>
</evidence>
<evidence type="ECO:0000259" key="13">
    <source>
        <dbReference type="Pfam" id="PF03416"/>
    </source>
</evidence>
<sequence>MQDKDSSFDIIELQNIQADAFKDAQCSNNQSYQDKLKSNSASKKHYQYLSQTSYTEEKNNLNPRNAVHFQEFKKEIKQMSYSERIKAFFSNATYNMKTFSKSSWKAVKINSKHPYARLFEKDFYYDDRNPEQENNNFLKYHERVIWFSYRNNFPLIRDVADDNQSVSNDYGWGCMIRCSQMLLAEALKRHYLNDQNIQIEQLSQDDEKHFYSNIIKLFLDCTSESDVLNQPGSYQDIQSKMLLNEQNLNNIYSLFGIQNICQSAILRQYQQNVKNWYTSIQVSVILQEILEESQSKLNSKLGFHILNFTDQIIFLKELEEASRKQNDRLNNILVMVHLKFGINKFEMQHKDYFIELLKIKNFVGALSGTETKGMYIIGFQEDRLIVLDPHFIQKSTEGEQGLDKDYCTYFNKTPRSISLECLSSDISLGYFIQVNEEQSINQFIDQILTLNEKHKEPLLSILNDRIETDEMEIEEHQINKEVKDQENQDSVNNISQNEEGEEQKQSSEHNQNIDQINDIYKKEIKEDKNRRVINKNIDKQSIISNESNFSHLNSNNNNNHSNINSSNINYRIQDFYISNGSAISESSNSNLDKNQSYNEQEQMSLAIPCIKKLNMSSQLDNLKIQNKDYSDSNKTIQKNVVYNDFEVIS</sequence>
<proteinExistence type="inferred from homology"/>
<comment type="catalytic activity">
    <reaction evidence="10">
        <text>[protein]-C-terminal L-amino acid-glycyl-phosphatidylethanolamide + H2O = [protein]-C-terminal L-amino acid-glycine + a 1,2-diacyl-sn-glycero-3-phosphoethanolamine</text>
        <dbReference type="Rhea" id="RHEA:67548"/>
        <dbReference type="Rhea" id="RHEA-COMP:17323"/>
        <dbReference type="Rhea" id="RHEA-COMP:17324"/>
        <dbReference type="ChEBI" id="CHEBI:15377"/>
        <dbReference type="ChEBI" id="CHEBI:64612"/>
        <dbReference type="ChEBI" id="CHEBI:172940"/>
        <dbReference type="ChEBI" id="CHEBI:172941"/>
    </reaction>
    <physiologicalReaction direction="left-to-right" evidence="10">
        <dbReference type="Rhea" id="RHEA:67549"/>
    </physiologicalReaction>
</comment>
<dbReference type="KEGG" id="tet:TTHERM_00622880"/>
<evidence type="ECO:0000256" key="7">
    <source>
        <dbReference type="ARBA" id="ARBA00022807"/>
    </source>
</evidence>
<evidence type="ECO:0000256" key="4">
    <source>
        <dbReference type="ARBA" id="ARBA00022490"/>
    </source>
</evidence>
<dbReference type="InterPro" id="IPR046792">
    <property type="entry name" value="Peptidase_C54_cat"/>
</dbReference>
<dbReference type="InterPro" id="IPR005078">
    <property type="entry name" value="Peptidase_C54"/>
</dbReference>
<dbReference type="InParanoid" id="Q240Z6"/>
<feature type="domain" description="Peptidase C54 catalytic" evidence="13">
    <location>
        <begin position="135"/>
        <end position="437"/>
    </location>
</feature>
<keyword evidence="7" id="KW-0788">Thiol protease</keyword>
<gene>
    <name evidence="14" type="ORF">TTHERM_00622880</name>
</gene>
<dbReference type="eggNOG" id="KOG2674">
    <property type="taxonomic scope" value="Eukaryota"/>
</dbReference>
<dbReference type="PANTHER" id="PTHR22624">
    <property type="entry name" value="CYSTEINE PROTEASE ATG4"/>
    <property type="match status" value="1"/>
</dbReference>
<dbReference type="EMBL" id="GG662540">
    <property type="protein sequence ID" value="EAS02268.1"/>
    <property type="molecule type" value="Genomic_DNA"/>
</dbReference>
<evidence type="ECO:0000256" key="11">
    <source>
        <dbReference type="RuleBase" id="RU363115"/>
    </source>
</evidence>
<dbReference type="Pfam" id="PF03416">
    <property type="entry name" value="Peptidase_C54"/>
    <property type="match status" value="1"/>
</dbReference>
<evidence type="ECO:0000256" key="6">
    <source>
        <dbReference type="ARBA" id="ARBA00022801"/>
    </source>
</evidence>
<evidence type="ECO:0000256" key="3">
    <source>
        <dbReference type="ARBA" id="ARBA00022448"/>
    </source>
</evidence>
<keyword evidence="6 11" id="KW-0378">Hydrolase</keyword>
<dbReference type="GO" id="GO:0005737">
    <property type="term" value="C:cytoplasm"/>
    <property type="evidence" value="ECO:0007669"/>
    <property type="project" value="UniProtKB-SubCell"/>
</dbReference>
<keyword evidence="15" id="KW-1185">Reference proteome</keyword>
<dbReference type="EC" id="3.4.22.-" evidence="11"/>
<feature type="compositionally biased region" description="Polar residues" evidence="12">
    <location>
        <begin position="488"/>
        <end position="497"/>
    </location>
</feature>
<name>Q240Z6_TETTS</name>
<organism evidence="14 15">
    <name type="scientific">Tetrahymena thermophila (strain SB210)</name>
    <dbReference type="NCBI Taxonomy" id="312017"/>
    <lineage>
        <taxon>Eukaryota</taxon>
        <taxon>Sar</taxon>
        <taxon>Alveolata</taxon>
        <taxon>Ciliophora</taxon>
        <taxon>Intramacronucleata</taxon>
        <taxon>Oligohymenophorea</taxon>
        <taxon>Hymenostomatida</taxon>
        <taxon>Tetrahymenina</taxon>
        <taxon>Tetrahymenidae</taxon>
        <taxon>Tetrahymena</taxon>
    </lineage>
</organism>
<dbReference type="GO" id="GO:0035973">
    <property type="term" value="P:aggrephagy"/>
    <property type="evidence" value="ECO:0007669"/>
    <property type="project" value="TreeGrafter"/>
</dbReference>
<evidence type="ECO:0000256" key="2">
    <source>
        <dbReference type="ARBA" id="ARBA00010958"/>
    </source>
</evidence>
<protein>
    <recommendedName>
        <fullName evidence="11">Cysteine protease</fullName>
        <ecNumber evidence="11">3.4.22.-</ecNumber>
    </recommendedName>
</protein>
<keyword evidence="3" id="KW-0813">Transport</keyword>
<keyword evidence="9 11" id="KW-0072">Autophagy</keyword>
<evidence type="ECO:0000256" key="10">
    <source>
        <dbReference type="ARBA" id="ARBA00029362"/>
    </source>
</evidence>
<dbReference type="OrthoDB" id="433762at2759"/>
<dbReference type="PANTHER" id="PTHR22624:SF49">
    <property type="entry name" value="CYSTEINE PROTEASE"/>
    <property type="match status" value="1"/>
</dbReference>
<dbReference type="InterPro" id="IPR038765">
    <property type="entry name" value="Papain-like_cys_pep_sf"/>
</dbReference>
<dbReference type="AlphaFoldDB" id="Q240Z6"/>
<dbReference type="SUPFAM" id="SSF54001">
    <property type="entry name" value="Cysteine proteinases"/>
    <property type="match status" value="1"/>
</dbReference>
<evidence type="ECO:0000313" key="14">
    <source>
        <dbReference type="EMBL" id="EAS02268.1"/>
    </source>
</evidence>
<dbReference type="GeneID" id="7822914"/>
<dbReference type="GO" id="GO:0000423">
    <property type="term" value="P:mitophagy"/>
    <property type="evidence" value="ECO:0007669"/>
    <property type="project" value="TreeGrafter"/>
</dbReference>
<evidence type="ECO:0000256" key="5">
    <source>
        <dbReference type="ARBA" id="ARBA00022670"/>
    </source>
</evidence>
<dbReference type="GO" id="GO:0015031">
    <property type="term" value="P:protein transport"/>
    <property type="evidence" value="ECO:0007669"/>
    <property type="project" value="UniProtKB-KW"/>
</dbReference>
<dbReference type="GO" id="GO:0004197">
    <property type="term" value="F:cysteine-type endopeptidase activity"/>
    <property type="evidence" value="ECO:0007669"/>
    <property type="project" value="TreeGrafter"/>
</dbReference>
<evidence type="ECO:0000256" key="8">
    <source>
        <dbReference type="ARBA" id="ARBA00022927"/>
    </source>
</evidence>
<comment type="subcellular location">
    <subcellularLocation>
        <location evidence="1 11">Cytoplasm</location>
    </subcellularLocation>
</comment>
<dbReference type="HOGENOM" id="CLU_422444_0_0_1"/>
<comment type="function">
    <text evidence="11">Cysteine protease that plays a key role in autophagy by mediating both proteolytic activation and delipidation of ATG8 family proteins.</text>
</comment>
<evidence type="ECO:0000256" key="9">
    <source>
        <dbReference type="ARBA" id="ARBA00023006"/>
    </source>
</evidence>
<dbReference type="GO" id="GO:0034727">
    <property type="term" value="P:piecemeal microautophagy of the nucleus"/>
    <property type="evidence" value="ECO:0007669"/>
    <property type="project" value="TreeGrafter"/>
</dbReference>
<dbReference type="GO" id="GO:0016485">
    <property type="term" value="P:protein processing"/>
    <property type="evidence" value="ECO:0007669"/>
    <property type="project" value="TreeGrafter"/>
</dbReference>
<reference evidence="15" key="1">
    <citation type="journal article" date="2006" name="PLoS Biol.">
        <title>Macronuclear genome sequence of the ciliate Tetrahymena thermophila, a model eukaryote.</title>
        <authorList>
            <person name="Eisen J.A."/>
            <person name="Coyne R.S."/>
            <person name="Wu M."/>
            <person name="Wu D."/>
            <person name="Thiagarajan M."/>
            <person name="Wortman J.R."/>
            <person name="Badger J.H."/>
            <person name="Ren Q."/>
            <person name="Amedeo P."/>
            <person name="Jones K.M."/>
            <person name="Tallon L.J."/>
            <person name="Delcher A.L."/>
            <person name="Salzberg S.L."/>
            <person name="Silva J.C."/>
            <person name="Haas B.J."/>
            <person name="Majoros W.H."/>
            <person name="Farzad M."/>
            <person name="Carlton J.M."/>
            <person name="Smith R.K. Jr."/>
            <person name="Garg J."/>
            <person name="Pearlman R.E."/>
            <person name="Karrer K.M."/>
            <person name="Sun L."/>
            <person name="Manning G."/>
            <person name="Elde N.C."/>
            <person name="Turkewitz A.P."/>
            <person name="Asai D.J."/>
            <person name="Wilkes D.E."/>
            <person name="Wang Y."/>
            <person name="Cai H."/>
            <person name="Collins K."/>
            <person name="Stewart B.A."/>
            <person name="Lee S.R."/>
            <person name="Wilamowska K."/>
            <person name="Weinberg Z."/>
            <person name="Ruzzo W.L."/>
            <person name="Wloga D."/>
            <person name="Gaertig J."/>
            <person name="Frankel J."/>
            <person name="Tsao C.-C."/>
            <person name="Gorovsky M.A."/>
            <person name="Keeling P.J."/>
            <person name="Waller R.F."/>
            <person name="Patron N.J."/>
            <person name="Cherry J.M."/>
            <person name="Stover N.A."/>
            <person name="Krieger C.J."/>
            <person name="del Toro C."/>
            <person name="Ryder H.F."/>
            <person name="Williamson S.C."/>
            <person name="Barbeau R.A."/>
            <person name="Hamilton E.P."/>
            <person name="Orias E."/>
        </authorList>
    </citation>
    <scope>NUCLEOTIDE SEQUENCE [LARGE SCALE GENOMIC DNA]</scope>
    <source>
        <strain evidence="15">SB210</strain>
    </source>
</reference>
<keyword evidence="5 11" id="KW-0645">Protease</keyword>
<comment type="similarity">
    <text evidence="2 11">Belongs to the peptidase C54 family.</text>
</comment>
<evidence type="ECO:0000256" key="12">
    <source>
        <dbReference type="SAM" id="MobiDB-lite"/>
    </source>
</evidence>
<dbReference type="RefSeq" id="XP_001022513.1">
    <property type="nucleotide sequence ID" value="XM_001022513.3"/>
</dbReference>
<dbReference type="STRING" id="312017.Q240Z6"/>
<evidence type="ECO:0000256" key="1">
    <source>
        <dbReference type="ARBA" id="ARBA00004496"/>
    </source>
</evidence>
<dbReference type="GO" id="GO:0000045">
    <property type="term" value="P:autophagosome assembly"/>
    <property type="evidence" value="ECO:0007669"/>
    <property type="project" value="TreeGrafter"/>
</dbReference>
<feature type="region of interest" description="Disordered" evidence="12">
    <location>
        <begin position="478"/>
        <end position="514"/>
    </location>
</feature>
<keyword evidence="4 11" id="KW-0963">Cytoplasm</keyword>
<dbReference type="GO" id="GO:0019786">
    <property type="term" value="F:protein-phosphatidylethanolamide deconjugating activity"/>
    <property type="evidence" value="ECO:0007669"/>
    <property type="project" value="InterPro"/>
</dbReference>
<dbReference type="Proteomes" id="UP000009168">
    <property type="component" value="Unassembled WGS sequence"/>
</dbReference>
<accession>Q240Z6</accession>
<keyword evidence="8 11" id="KW-0653">Protein transport</keyword>